<dbReference type="InterPro" id="IPR011701">
    <property type="entry name" value="MFS"/>
</dbReference>
<reference evidence="6 7" key="1">
    <citation type="journal article" date="2019" name="Int. J. Syst. Evol. Microbiol.">
        <title>The Global Catalogue of Microorganisms (GCM) 10K type strain sequencing project: providing services to taxonomists for standard genome sequencing and annotation.</title>
        <authorList>
            <consortium name="The Broad Institute Genomics Platform"/>
            <consortium name="The Broad Institute Genome Sequencing Center for Infectious Disease"/>
            <person name="Wu L."/>
            <person name="Ma J."/>
        </authorList>
    </citation>
    <scope>NUCLEOTIDE SEQUENCE [LARGE SCALE GENOMIC DNA]</scope>
    <source>
        <strain evidence="6 7">JCM 6833</strain>
    </source>
</reference>
<dbReference type="CDD" id="cd17393">
    <property type="entry name" value="MFS_MosC_like"/>
    <property type="match status" value="1"/>
</dbReference>
<feature type="transmembrane region" description="Helical" evidence="5">
    <location>
        <begin position="157"/>
        <end position="178"/>
    </location>
</feature>
<evidence type="ECO:0000256" key="1">
    <source>
        <dbReference type="ARBA" id="ARBA00004141"/>
    </source>
</evidence>
<feature type="transmembrane region" description="Helical" evidence="5">
    <location>
        <begin position="38"/>
        <end position="56"/>
    </location>
</feature>
<evidence type="ECO:0000256" key="4">
    <source>
        <dbReference type="ARBA" id="ARBA00023136"/>
    </source>
</evidence>
<feature type="transmembrane region" description="Helical" evidence="5">
    <location>
        <begin position="237"/>
        <end position="254"/>
    </location>
</feature>
<comment type="subcellular location">
    <subcellularLocation>
        <location evidence="1">Membrane</location>
        <topology evidence="1">Multi-pass membrane protein</topology>
    </subcellularLocation>
</comment>
<evidence type="ECO:0000313" key="6">
    <source>
        <dbReference type="EMBL" id="GAA2580907.1"/>
    </source>
</evidence>
<feature type="transmembrane region" description="Helical" evidence="5">
    <location>
        <begin position="199"/>
        <end position="217"/>
    </location>
</feature>
<evidence type="ECO:0000313" key="7">
    <source>
        <dbReference type="Proteomes" id="UP001501509"/>
    </source>
</evidence>
<dbReference type="PANTHER" id="PTHR23514">
    <property type="entry name" value="BYPASS OF STOP CODON PROTEIN 6"/>
    <property type="match status" value="1"/>
</dbReference>
<feature type="transmembrane region" description="Helical" evidence="5">
    <location>
        <begin position="350"/>
        <end position="371"/>
    </location>
</feature>
<proteinExistence type="predicted"/>
<dbReference type="InterPro" id="IPR036259">
    <property type="entry name" value="MFS_trans_sf"/>
</dbReference>
<dbReference type="Pfam" id="PF07690">
    <property type="entry name" value="MFS_1"/>
    <property type="match status" value="1"/>
</dbReference>
<feature type="transmembrane region" description="Helical" evidence="5">
    <location>
        <begin position="261"/>
        <end position="283"/>
    </location>
</feature>
<keyword evidence="4 5" id="KW-0472">Membrane</keyword>
<feature type="transmembrane region" description="Helical" evidence="5">
    <location>
        <begin position="132"/>
        <end position="151"/>
    </location>
</feature>
<evidence type="ECO:0000256" key="5">
    <source>
        <dbReference type="SAM" id="Phobius"/>
    </source>
</evidence>
<comment type="caution">
    <text evidence="6">The sequence shown here is derived from an EMBL/GenBank/DDBJ whole genome shotgun (WGS) entry which is preliminary data.</text>
</comment>
<organism evidence="6 7">
    <name type="scientific">Actinomadura fulvescens</name>
    <dbReference type="NCBI Taxonomy" id="46160"/>
    <lineage>
        <taxon>Bacteria</taxon>
        <taxon>Bacillati</taxon>
        <taxon>Actinomycetota</taxon>
        <taxon>Actinomycetes</taxon>
        <taxon>Streptosporangiales</taxon>
        <taxon>Thermomonosporaceae</taxon>
        <taxon>Actinomadura</taxon>
    </lineage>
</organism>
<evidence type="ECO:0000256" key="2">
    <source>
        <dbReference type="ARBA" id="ARBA00022692"/>
    </source>
</evidence>
<sequence length="393" mass="39473">MSPHRALVLVFALHGAVAGSFATRIPWIQDRLDLSPGVLGVALLCPSIGALTGMPMASRLAHRLGERLAIRLLLAAWCAVLALPALAPAPVWLCGAMLLFGLTAGMSDVVMNAQAVRLERHLGRSIMSGLHGMWCVGSLAGGAAGMLAAHLEIDARAHLGTAALVLLGVGAVSGRSLFAGKTEAEAAAAPRRFVLPSKAIAAIGAVGFCGTFAEGAAADWTAVYLTEVTDAGPGTAAASYTIFMLAMASARLVADRFVRRFGAVAIVRCGGATAAAGGVLVVLARTPALGIAGFALMGLGVAAIVPLVFVAAANAGRTPAEGVAGVATITYLSVLTAPAITGWVADAASYPAAFAMITAVLVVMTLLAGVLRAHGAPPARARVPRDEAAPASA</sequence>
<feature type="transmembrane region" description="Helical" evidence="5">
    <location>
        <begin position="323"/>
        <end position="344"/>
    </location>
</feature>
<evidence type="ECO:0000256" key="3">
    <source>
        <dbReference type="ARBA" id="ARBA00022989"/>
    </source>
</evidence>
<keyword evidence="7" id="KW-1185">Reference proteome</keyword>
<dbReference type="Proteomes" id="UP001501509">
    <property type="component" value="Unassembled WGS sequence"/>
</dbReference>
<name>A0ABN3PDT7_9ACTN</name>
<protein>
    <submittedName>
        <fullName evidence="6">MFS transporter</fullName>
    </submittedName>
</protein>
<feature type="transmembrane region" description="Helical" evidence="5">
    <location>
        <begin position="289"/>
        <end position="311"/>
    </location>
</feature>
<feature type="transmembrane region" description="Helical" evidence="5">
    <location>
        <begin position="92"/>
        <end position="111"/>
    </location>
</feature>
<dbReference type="PANTHER" id="PTHR23514:SF13">
    <property type="entry name" value="INNER MEMBRANE PROTEIN YBJJ"/>
    <property type="match status" value="1"/>
</dbReference>
<dbReference type="Gene3D" id="1.20.1250.20">
    <property type="entry name" value="MFS general substrate transporter like domains"/>
    <property type="match status" value="2"/>
</dbReference>
<keyword evidence="3 5" id="KW-1133">Transmembrane helix</keyword>
<dbReference type="InterPro" id="IPR051788">
    <property type="entry name" value="MFS_Transporter"/>
</dbReference>
<keyword evidence="2 5" id="KW-0812">Transmembrane</keyword>
<dbReference type="SUPFAM" id="SSF103473">
    <property type="entry name" value="MFS general substrate transporter"/>
    <property type="match status" value="1"/>
</dbReference>
<dbReference type="EMBL" id="BAAATD010000001">
    <property type="protein sequence ID" value="GAA2580907.1"/>
    <property type="molecule type" value="Genomic_DNA"/>
</dbReference>
<dbReference type="RefSeq" id="WP_344538362.1">
    <property type="nucleotide sequence ID" value="NZ_BAAATD010000001.1"/>
</dbReference>
<gene>
    <name evidence="6" type="ORF">GCM10010411_11820</name>
</gene>
<feature type="transmembrane region" description="Helical" evidence="5">
    <location>
        <begin position="68"/>
        <end position="86"/>
    </location>
</feature>
<accession>A0ABN3PDT7</accession>